<proteinExistence type="predicted"/>
<dbReference type="EMBL" id="CATQJL010000001">
    <property type="protein sequence ID" value="CAJ0589022.1"/>
    <property type="molecule type" value="Genomic_DNA"/>
</dbReference>
<evidence type="ECO:0000256" key="1">
    <source>
        <dbReference type="SAM" id="MobiDB-lite"/>
    </source>
</evidence>
<feature type="region of interest" description="Disordered" evidence="1">
    <location>
        <begin position="1"/>
        <end position="70"/>
    </location>
</feature>
<organism evidence="2 3">
    <name type="scientific">Cylicocyclus nassatus</name>
    <name type="common">Nematode worm</name>
    <dbReference type="NCBI Taxonomy" id="53992"/>
    <lineage>
        <taxon>Eukaryota</taxon>
        <taxon>Metazoa</taxon>
        <taxon>Ecdysozoa</taxon>
        <taxon>Nematoda</taxon>
        <taxon>Chromadorea</taxon>
        <taxon>Rhabditida</taxon>
        <taxon>Rhabditina</taxon>
        <taxon>Rhabditomorpha</taxon>
        <taxon>Strongyloidea</taxon>
        <taxon>Strongylidae</taxon>
        <taxon>Cylicocyclus</taxon>
    </lineage>
</organism>
<evidence type="ECO:0000313" key="2">
    <source>
        <dbReference type="EMBL" id="CAJ0589022.1"/>
    </source>
</evidence>
<gene>
    <name evidence="2" type="ORF">CYNAS_LOCUS1005</name>
</gene>
<comment type="caution">
    <text evidence="2">The sequence shown here is derived from an EMBL/GenBank/DDBJ whole genome shotgun (WGS) entry which is preliminary data.</text>
</comment>
<protein>
    <submittedName>
        <fullName evidence="2">Uncharacterized protein</fullName>
    </submittedName>
</protein>
<keyword evidence="3" id="KW-1185">Reference proteome</keyword>
<sequence>MRSRSQSHSGTPTVNDEGRYSATSTEEEGHTSASWNNTRPGPQNGAHEPGDSQAVTLRNRRTQQRKPYSPPVVITLLQWRLAVTTICIVAASPRLGNAIA</sequence>
<reference evidence="2" key="1">
    <citation type="submission" date="2023-07" db="EMBL/GenBank/DDBJ databases">
        <authorList>
            <consortium name="CYATHOMIX"/>
        </authorList>
    </citation>
    <scope>NUCLEOTIDE SEQUENCE</scope>
    <source>
        <strain evidence="2">N/A</strain>
    </source>
</reference>
<accession>A0AA36DN16</accession>
<dbReference type="AlphaFoldDB" id="A0AA36DN16"/>
<dbReference type="Proteomes" id="UP001176961">
    <property type="component" value="Unassembled WGS sequence"/>
</dbReference>
<feature type="compositionally biased region" description="Polar residues" evidence="1">
    <location>
        <begin position="1"/>
        <end position="14"/>
    </location>
</feature>
<feature type="compositionally biased region" description="Polar residues" evidence="1">
    <location>
        <begin position="31"/>
        <end position="41"/>
    </location>
</feature>
<name>A0AA36DN16_CYLNA</name>
<evidence type="ECO:0000313" key="3">
    <source>
        <dbReference type="Proteomes" id="UP001176961"/>
    </source>
</evidence>